<proteinExistence type="predicted"/>
<dbReference type="InterPro" id="IPR024459">
    <property type="entry name" value="Acb1-like_N"/>
</dbReference>
<dbReference type="Pfam" id="PF06381">
    <property type="entry name" value="Phage_portal_3"/>
    <property type="match status" value="1"/>
</dbReference>
<organism evidence="3 4">
    <name type="scientific">Komagataeibacter intermedius NRIC 0521</name>
    <dbReference type="NCBI Taxonomy" id="1307934"/>
    <lineage>
        <taxon>Bacteria</taxon>
        <taxon>Pseudomonadati</taxon>
        <taxon>Pseudomonadota</taxon>
        <taxon>Alphaproteobacteria</taxon>
        <taxon>Acetobacterales</taxon>
        <taxon>Acetobacteraceae</taxon>
        <taxon>Komagataeibacter</taxon>
    </lineage>
</organism>
<protein>
    <recommendedName>
        <fullName evidence="2">Anti-CBASS protein Acb1-like N-terminal domain-containing protein</fullName>
    </recommendedName>
</protein>
<comment type="caution">
    <text evidence="3">The sequence shown here is derived from an EMBL/GenBank/DDBJ whole genome shotgun (WGS) entry which is preliminary data.</text>
</comment>
<evidence type="ECO:0000256" key="1">
    <source>
        <dbReference type="SAM" id="MobiDB-lite"/>
    </source>
</evidence>
<evidence type="ECO:0000259" key="2">
    <source>
        <dbReference type="Pfam" id="PF06381"/>
    </source>
</evidence>
<name>A0ABQ0PGT5_9PROT</name>
<reference evidence="3" key="1">
    <citation type="submission" date="2013-04" db="EMBL/GenBank/DDBJ databases">
        <title>The genome sequencing project of 58 acetic acid bacteria.</title>
        <authorList>
            <person name="Okamoto-Kainuma A."/>
            <person name="Ishikawa M."/>
            <person name="Umino S."/>
            <person name="Koizumi Y."/>
            <person name="Shiwa Y."/>
            <person name="Yoshikawa H."/>
            <person name="Matsutani M."/>
            <person name="Matsushita K."/>
        </authorList>
    </citation>
    <scope>NUCLEOTIDE SEQUENCE</scope>
    <source>
        <strain evidence="3">NRIC 0521</strain>
    </source>
</reference>
<dbReference type="RefSeq" id="WP_244465740.1">
    <property type="nucleotide sequence ID" value="NZ_BAQJ01000033.1"/>
</dbReference>
<sequence>MFFRRKKEAAPVPARVEPVLARAHRNPMVMRDTDWREVDRKPVASLEIAKPYQPIPGVIPDGQVLAMDSAYGPGVAQSINNAIADGVVFLGYPRLAEMWSERVEYRHIVGTLSEEATREWIEFHGPSDEAKKERIKQLKAEFVRLKVRERFKTLSDLDGAFGIGQLFLNTGLPRLSDDLATPLLLTPETFPKGSLKEIVPIEPIWTSPNEYNSENPLRLDFYRPTKWWVMGATVHHTRLLRFVSREPSQILAPTYNFGGVPLIQLAKPYVDNWVRTRQSVSDLINGCSIVSLKTDMVAVYENAGIGGLIDRVQNFIKFRDNRGVFLSDKDSEELQILSAQLAGLDKLQNQALEQICVVAQMPLVKFSGISPSGLNASAEGEIRVWYDRVAAYQEAFFRPGLTHVMHAAMLNIWGEIDKDIDFRFIPLWQLDEAAKAAIAKTRADTRAVYEEMGAVNNDEVRSSLRTDEDGLFDGADLGGPGYEPLAEQEGKDPENGGIHLFNNPAAHTDNDGI</sequence>
<feature type="region of interest" description="Disordered" evidence="1">
    <location>
        <begin position="473"/>
        <end position="513"/>
    </location>
</feature>
<accession>A0ABQ0PGT5</accession>
<feature type="domain" description="Anti-CBASS protein Acb1-like N-terminal" evidence="2">
    <location>
        <begin position="96"/>
        <end position="445"/>
    </location>
</feature>
<evidence type="ECO:0000313" key="3">
    <source>
        <dbReference type="EMBL" id="GBQ67941.1"/>
    </source>
</evidence>
<evidence type="ECO:0000313" key="4">
    <source>
        <dbReference type="Proteomes" id="UP001061452"/>
    </source>
</evidence>
<gene>
    <name evidence="3" type="ORF">AA0521_1111</name>
</gene>
<dbReference type="EMBL" id="BAQJ01000033">
    <property type="protein sequence ID" value="GBQ67941.1"/>
    <property type="molecule type" value="Genomic_DNA"/>
</dbReference>
<keyword evidence="4" id="KW-1185">Reference proteome</keyword>
<dbReference type="Proteomes" id="UP001061452">
    <property type="component" value="Unassembled WGS sequence"/>
</dbReference>